<dbReference type="RefSeq" id="WP_115091140.1">
    <property type="nucleotide sequence ID" value="NZ_CP068107.1"/>
</dbReference>
<protein>
    <submittedName>
        <fullName evidence="2">Suppressor of fused protein (SUFU)</fullName>
    </submittedName>
</protein>
<dbReference type="Proteomes" id="UP000255024">
    <property type="component" value="Unassembled WGS sequence"/>
</dbReference>
<keyword evidence="3" id="KW-1185">Reference proteome</keyword>
<dbReference type="AlphaFoldDB" id="A0A378RND7"/>
<evidence type="ECO:0000313" key="3">
    <source>
        <dbReference type="Proteomes" id="UP000255024"/>
    </source>
</evidence>
<dbReference type="InterPro" id="IPR037181">
    <property type="entry name" value="SUFU_N"/>
</dbReference>
<feature type="domain" description="Suppressor of fused-like" evidence="1">
    <location>
        <begin position="47"/>
        <end position="214"/>
    </location>
</feature>
<accession>A0A378RND7</accession>
<name>A0A378RND7_MYROD</name>
<dbReference type="SUPFAM" id="SSF103359">
    <property type="entry name" value="Suppressor of Fused, N-terminal domain"/>
    <property type="match status" value="1"/>
</dbReference>
<dbReference type="GO" id="GO:0005737">
    <property type="term" value="C:cytoplasm"/>
    <property type="evidence" value="ECO:0007669"/>
    <property type="project" value="TreeGrafter"/>
</dbReference>
<sequence length="214" mass="25010">MTLEEYKQRYNEEDAVGWDCITASLEQLYGEQEPQHFGNLLPFSLGGDNPLDGLSVYRSTKQEDHFHLVSYGFSNLYYDEEKIDAEYSGFGFELTFRFKQQGDDNIHWAMNLMQNLAKYVFDSGKWFEEFHFIPTNSPIRLEYDTDLVGIAFVQDPELGFIDTPHGRVDFLQMVGITQKELDQLWENPKLSETEKLITNLRQNNPLLITDLDRK</sequence>
<evidence type="ECO:0000259" key="1">
    <source>
        <dbReference type="Pfam" id="PF05076"/>
    </source>
</evidence>
<dbReference type="InterPro" id="IPR020941">
    <property type="entry name" value="SUFU-like_domain"/>
</dbReference>
<proteinExistence type="predicted"/>
<reference evidence="2 3" key="1">
    <citation type="submission" date="2018-06" db="EMBL/GenBank/DDBJ databases">
        <authorList>
            <consortium name="Pathogen Informatics"/>
            <person name="Doyle S."/>
        </authorList>
    </citation>
    <scope>NUCLEOTIDE SEQUENCE [LARGE SCALE GENOMIC DNA]</scope>
    <source>
        <strain evidence="2 3">NCTC11179</strain>
    </source>
</reference>
<organism evidence="2 3">
    <name type="scientific">Myroides odoratus</name>
    <name type="common">Flavobacterium odoratum</name>
    <dbReference type="NCBI Taxonomy" id="256"/>
    <lineage>
        <taxon>Bacteria</taxon>
        <taxon>Pseudomonadati</taxon>
        <taxon>Bacteroidota</taxon>
        <taxon>Flavobacteriia</taxon>
        <taxon>Flavobacteriales</taxon>
        <taxon>Flavobacteriaceae</taxon>
        <taxon>Myroides</taxon>
    </lineage>
</organism>
<dbReference type="EMBL" id="UGQL01000001">
    <property type="protein sequence ID" value="STZ28228.1"/>
    <property type="molecule type" value="Genomic_DNA"/>
</dbReference>
<dbReference type="Pfam" id="PF05076">
    <property type="entry name" value="SUFU"/>
    <property type="match status" value="1"/>
</dbReference>
<dbReference type="InterPro" id="IPR007768">
    <property type="entry name" value="Suppressor_of_fused"/>
</dbReference>
<gene>
    <name evidence="2" type="ORF">NCTC11179_01770</name>
</gene>
<dbReference type="PANTHER" id="PTHR10928:SF2">
    <property type="entry name" value="SUPPRESSOR OF FUSED HOMOLOG"/>
    <property type="match status" value="1"/>
</dbReference>
<evidence type="ECO:0000313" key="2">
    <source>
        <dbReference type="EMBL" id="STZ28228.1"/>
    </source>
</evidence>
<dbReference type="PANTHER" id="PTHR10928">
    <property type="entry name" value="SUPPRESSOR OF FUSED"/>
    <property type="match status" value="1"/>
</dbReference>